<evidence type="ECO:0000256" key="1">
    <source>
        <dbReference type="SAM" id="Phobius"/>
    </source>
</evidence>
<gene>
    <name evidence="2" type="ORF">POREN0001_0717</name>
</gene>
<keyword evidence="3" id="KW-1185">Reference proteome</keyword>
<sequence>MLSLPSLLPLVAVVMGGVFFRGWLSLYSLLGSAVSFFTQYRGDFLPEK</sequence>
<reference evidence="2 3" key="1">
    <citation type="submission" date="2009-04" db="EMBL/GenBank/DDBJ databases">
        <authorList>
            <person name="Sebastian Y."/>
            <person name="Madupu R."/>
            <person name="Durkin A.S."/>
            <person name="Torralba M."/>
            <person name="Methe B."/>
            <person name="Sutton G.G."/>
            <person name="Strausberg R.L."/>
            <person name="Nelson K.E."/>
        </authorList>
    </citation>
    <scope>NUCLEOTIDE SEQUENCE [LARGE SCALE GENOMIC DNA]</scope>
    <source>
        <strain evidence="3">ATCC 35406 / BCRC 14492 / JCM 8526 / NCTC 13058 / HG 370</strain>
    </source>
</reference>
<dbReference type="EMBL" id="ACNN01000036">
    <property type="protein sequence ID" value="EEN81944.1"/>
    <property type="molecule type" value="Genomic_DNA"/>
</dbReference>
<evidence type="ECO:0000313" key="3">
    <source>
        <dbReference type="Proteomes" id="UP000004295"/>
    </source>
</evidence>
<keyword evidence="1" id="KW-1133">Transmembrane helix</keyword>
<comment type="caution">
    <text evidence="2">The sequence shown here is derived from an EMBL/GenBank/DDBJ whole genome shotgun (WGS) entry which is preliminary data.</text>
</comment>
<dbReference type="AlphaFoldDB" id="C3JD29"/>
<organism evidence="2 3">
    <name type="scientific">Porphyromonas endodontalis (strain ATCC 35406 / DSM 24491 / JCM 8526 / CCUG 16442 / BCRC 14492 / NCTC 13058 / HG 370)</name>
    <name type="common">Bacteroides endodontalis</name>
    <dbReference type="NCBI Taxonomy" id="553175"/>
    <lineage>
        <taxon>Bacteria</taxon>
        <taxon>Pseudomonadati</taxon>
        <taxon>Bacteroidota</taxon>
        <taxon>Bacteroidia</taxon>
        <taxon>Bacteroidales</taxon>
        <taxon>Porphyromonadaceae</taxon>
        <taxon>Porphyromonas</taxon>
    </lineage>
</organism>
<protein>
    <submittedName>
        <fullName evidence="2">Uncharacterized protein</fullName>
    </submittedName>
</protein>
<feature type="transmembrane region" description="Helical" evidence="1">
    <location>
        <begin position="6"/>
        <end position="30"/>
    </location>
</feature>
<dbReference type="Proteomes" id="UP000004295">
    <property type="component" value="Unassembled WGS sequence"/>
</dbReference>
<keyword evidence="1" id="KW-0812">Transmembrane</keyword>
<accession>C3JD29</accession>
<evidence type="ECO:0000313" key="2">
    <source>
        <dbReference type="EMBL" id="EEN81944.1"/>
    </source>
</evidence>
<name>C3JD29_POREA</name>
<keyword evidence="1" id="KW-0472">Membrane</keyword>
<proteinExistence type="predicted"/>